<comment type="caution">
    <text evidence="2">The sequence shown here is derived from an EMBL/GenBank/DDBJ whole genome shotgun (WGS) entry which is preliminary data.</text>
</comment>
<evidence type="ECO:0000313" key="2">
    <source>
        <dbReference type="EMBL" id="CAL2103569.1"/>
    </source>
</evidence>
<gene>
    <name evidence="2" type="ORF">T190423A01A_40162</name>
</gene>
<reference evidence="2 3" key="1">
    <citation type="submission" date="2024-05" db="EMBL/GenBank/DDBJ databases">
        <authorList>
            <person name="Duchaud E."/>
        </authorList>
    </citation>
    <scope>NUCLEOTIDE SEQUENCE [LARGE SCALE GENOMIC DNA]</scope>
    <source>
        <strain evidence="2">Ena-SAMPLE-TAB-13-05-2024-13:56:06:370-140308</strain>
    </source>
</reference>
<feature type="transmembrane region" description="Helical" evidence="1">
    <location>
        <begin position="31"/>
        <end position="52"/>
    </location>
</feature>
<dbReference type="EMBL" id="CAXJIO010000013">
    <property type="protein sequence ID" value="CAL2103569.1"/>
    <property type="molecule type" value="Genomic_DNA"/>
</dbReference>
<keyword evidence="3" id="KW-1185">Reference proteome</keyword>
<evidence type="ECO:0000256" key="1">
    <source>
        <dbReference type="SAM" id="Phobius"/>
    </source>
</evidence>
<proteinExistence type="predicted"/>
<dbReference type="RefSeq" id="WP_348717772.1">
    <property type="nucleotide sequence ID" value="NZ_CAXJIO010000013.1"/>
</dbReference>
<keyword evidence="1" id="KW-0472">Membrane</keyword>
<evidence type="ECO:0000313" key="3">
    <source>
        <dbReference type="Proteomes" id="UP001497527"/>
    </source>
</evidence>
<dbReference type="Proteomes" id="UP001497527">
    <property type="component" value="Unassembled WGS sequence"/>
</dbReference>
<name>A0ABP1EZ02_9FLAO</name>
<keyword evidence="1" id="KW-1133">Transmembrane helix</keyword>
<protein>
    <submittedName>
        <fullName evidence="2">Uncharacterized protein</fullName>
    </submittedName>
</protein>
<accession>A0ABP1EZ02</accession>
<organism evidence="2 3">
    <name type="scientific">Tenacibaculum polynesiense</name>
    <dbReference type="NCBI Taxonomy" id="3137857"/>
    <lineage>
        <taxon>Bacteria</taxon>
        <taxon>Pseudomonadati</taxon>
        <taxon>Bacteroidota</taxon>
        <taxon>Flavobacteriia</taxon>
        <taxon>Flavobacteriales</taxon>
        <taxon>Flavobacteriaceae</taxon>
        <taxon>Tenacibaculum</taxon>
    </lineage>
</organism>
<sequence>MNKRLNEEYFKTRAKHKVGYKKRPLTFKKTLINSIIVIVLIYLSNLLFNYFAKRIEQNKKNDAHSSYIVYSNDRL</sequence>
<keyword evidence="1" id="KW-0812">Transmembrane</keyword>